<reference evidence="2 4" key="1">
    <citation type="submission" date="2016-04" db="EMBL/GenBank/DDBJ databases">
        <title>Complete genome sequencing and analysis of CBMB27, Methylobacterium phyllosphaerae isolated from leaf tissues of rice (Oryza sativa L.).</title>
        <authorList>
            <person name="Lee Y."/>
            <person name="Hwangbo K."/>
            <person name="Chung H."/>
            <person name="Yoo J."/>
            <person name="Kim K.Y."/>
            <person name="Sa T.M."/>
            <person name="Um Y."/>
            <person name="Madhaiyan M."/>
        </authorList>
    </citation>
    <scope>NUCLEOTIDE SEQUENCE [LARGE SCALE GENOMIC DNA]</scope>
    <source>
        <strain evidence="2 4">CBMB27</strain>
    </source>
</reference>
<feature type="region of interest" description="Disordered" evidence="1">
    <location>
        <begin position="57"/>
        <end position="98"/>
    </location>
</feature>
<dbReference type="Pfam" id="PF12587">
    <property type="entry name" value="DUF3761"/>
    <property type="match status" value="1"/>
</dbReference>
<dbReference type="Proteomes" id="UP000199140">
    <property type="component" value="Unassembled WGS sequence"/>
</dbReference>
<reference evidence="3 5" key="2">
    <citation type="submission" date="2016-10" db="EMBL/GenBank/DDBJ databases">
        <authorList>
            <person name="Varghese N."/>
            <person name="Submissions S."/>
        </authorList>
    </citation>
    <scope>NUCLEOTIDE SEQUENCE [LARGE SCALE GENOMIC DNA]</scope>
    <source>
        <strain evidence="3 5">CBMB27</strain>
    </source>
</reference>
<evidence type="ECO:0000256" key="1">
    <source>
        <dbReference type="SAM" id="MobiDB-lite"/>
    </source>
</evidence>
<organism evidence="3 5">
    <name type="scientific">Methylobacterium phyllosphaerae</name>
    <dbReference type="NCBI Taxonomy" id="418223"/>
    <lineage>
        <taxon>Bacteria</taxon>
        <taxon>Pseudomonadati</taxon>
        <taxon>Pseudomonadota</taxon>
        <taxon>Alphaproteobacteria</taxon>
        <taxon>Hyphomicrobiales</taxon>
        <taxon>Methylobacteriaceae</taxon>
        <taxon>Methylobacterium</taxon>
    </lineage>
</organism>
<dbReference type="KEGG" id="mphy:MCBMB27_04405"/>
<evidence type="ECO:0008006" key="6">
    <source>
        <dbReference type="Google" id="ProtNLM"/>
    </source>
</evidence>
<dbReference type="RefSeq" id="WP_236952773.1">
    <property type="nucleotide sequence ID" value="NZ_CP015367.1"/>
</dbReference>
<sequence>MLPGPIATVPILRRRGAGGDASRWRITLRPRAFRRGAARWCALGGCLLLAMAGSATARPFSEPDDRNLDRHGHYRSRDGSEVHQPAKSLDGAKPAGATAKCRDGTWSFSHTHRGTCSRHGGVARWEG</sequence>
<dbReference type="EMBL" id="CP015367">
    <property type="protein sequence ID" value="APT33696.1"/>
    <property type="molecule type" value="Genomic_DNA"/>
</dbReference>
<dbReference type="AlphaFoldDB" id="A0AAE8HQQ3"/>
<dbReference type="EMBL" id="FOPK01000007">
    <property type="protein sequence ID" value="SFG73716.1"/>
    <property type="molecule type" value="Genomic_DNA"/>
</dbReference>
<accession>A0AAE8HQQ3</accession>
<keyword evidence="4" id="KW-1185">Reference proteome</keyword>
<evidence type="ECO:0000313" key="3">
    <source>
        <dbReference type="EMBL" id="SFG73716.1"/>
    </source>
</evidence>
<name>A0AAE8HQQ3_9HYPH</name>
<evidence type="ECO:0000313" key="5">
    <source>
        <dbReference type="Proteomes" id="UP000199140"/>
    </source>
</evidence>
<evidence type="ECO:0000313" key="2">
    <source>
        <dbReference type="EMBL" id="APT33696.1"/>
    </source>
</evidence>
<proteinExistence type="predicted"/>
<gene>
    <name evidence="2" type="ORF">MCBMB27_04405</name>
    <name evidence="3" type="ORF">SAMN05192567_107125</name>
</gene>
<feature type="compositionally biased region" description="Basic and acidic residues" evidence="1">
    <location>
        <begin position="61"/>
        <end position="81"/>
    </location>
</feature>
<dbReference type="InterPro" id="IPR022236">
    <property type="entry name" value="DUF3761"/>
</dbReference>
<dbReference type="Proteomes" id="UP000185487">
    <property type="component" value="Chromosome"/>
</dbReference>
<evidence type="ECO:0000313" key="4">
    <source>
        <dbReference type="Proteomes" id="UP000185487"/>
    </source>
</evidence>
<protein>
    <recommendedName>
        <fullName evidence="6">DUF3761 domain-containing protein</fullName>
    </recommendedName>
</protein>